<feature type="topological domain" description="Periplasmic" evidence="14">
    <location>
        <begin position="31"/>
        <end position="48"/>
    </location>
</feature>
<evidence type="ECO:0000256" key="14">
    <source>
        <dbReference type="HAMAP-Rule" id="MF_00286"/>
    </source>
</evidence>
<keyword evidence="7 14" id="KW-0249">Electron transport</keyword>
<feature type="disulfide bond" description="Redox-active" evidence="14">
    <location>
        <begin position="106"/>
        <end position="132"/>
    </location>
</feature>
<evidence type="ECO:0000256" key="7">
    <source>
        <dbReference type="ARBA" id="ARBA00022982"/>
    </source>
</evidence>
<dbReference type="RefSeq" id="WP_220102915.1">
    <property type="nucleotide sequence ID" value="NZ_JAHZSS010000003.1"/>
</dbReference>
<feature type="transmembrane region" description="Helical" evidence="15">
    <location>
        <begin position="12"/>
        <end position="32"/>
    </location>
</feature>
<comment type="caution">
    <text evidence="16">The sequence shown here is derived from an EMBL/GenBank/DDBJ whole genome shotgun (WGS) entry which is preliminary data.</text>
</comment>
<feature type="transmembrane region" description="Helical" evidence="15">
    <location>
        <begin position="147"/>
        <end position="169"/>
    </location>
</feature>
<evidence type="ECO:0000256" key="12">
    <source>
        <dbReference type="ARBA" id="ARBA00023186"/>
    </source>
</evidence>
<keyword evidence="13 14" id="KW-0676">Redox-active center</keyword>
<evidence type="ECO:0000256" key="13">
    <source>
        <dbReference type="ARBA" id="ARBA00023284"/>
    </source>
</evidence>
<keyword evidence="4 14" id="KW-1003">Cell membrane</keyword>
<dbReference type="NCBIfam" id="NF002485">
    <property type="entry name" value="PRK01749.1"/>
    <property type="match status" value="1"/>
</dbReference>
<comment type="subcellular location">
    <subcellularLocation>
        <location evidence="1">Cell inner membrane</location>
        <topology evidence="1">Multi-pass membrane protein</topology>
    </subcellularLocation>
    <subcellularLocation>
        <location evidence="14">Cell membrane</location>
        <topology evidence="14">Multi-pass membrane protein</topology>
    </subcellularLocation>
</comment>
<dbReference type="GO" id="GO:0016491">
    <property type="term" value="F:oxidoreductase activity"/>
    <property type="evidence" value="ECO:0007669"/>
    <property type="project" value="UniProtKB-KW"/>
</dbReference>
<keyword evidence="11 14" id="KW-1015">Disulfide bond</keyword>
<evidence type="ECO:0000256" key="3">
    <source>
        <dbReference type="ARBA" id="ARBA00022448"/>
    </source>
</evidence>
<evidence type="ECO:0000256" key="6">
    <source>
        <dbReference type="ARBA" id="ARBA00022692"/>
    </source>
</evidence>
<keyword evidence="9 14" id="KW-0560">Oxidoreductase</keyword>
<feature type="topological domain" description="Cytoplasmic" evidence="14">
    <location>
        <begin position="166"/>
        <end position="173"/>
    </location>
</feature>
<dbReference type="Gene3D" id="1.20.1550.10">
    <property type="entry name" value="DsbB-like"/>
    <property type="match status" value="1"/>
</dbReference>
<dbReference type="EMBL" id="JAHZSS010000003">
    <property type="protein sequence ID" value="MBW8190236.1"/>
    <property type="molecule type" value="Genomic_DNA"/>
</dbReference>
<name>A0ABS7ED10_9GAMM</name>
<comment type="function">
    <text evidence="14">Required for disulfide bond formation in some periplasmic proteins. Acts by oxidizing the DsbA protein.</text>
</comment>
<keyword evidence="5" id="KW-0997">Cell inner membrane</keyword>
<keyword evidence="10 14" id="KW-0472">Membrane</keyword>
<evidence type="ECO:0000256" key="9">
    <source>
        <dbReference type="ARBA" id="ARBA00023002"/>
    </source>
</evidence>
<dbReference type="PANTHER" id="PTHR36570">
    <property type="entry name" value="DISULFIDE BOND FORMATION PROTEIN B"/>
    <property type="match status" value="1"/>
</dbReference>
<protein>
    <recommendedName>
        <fullName evidence="14">Disulfide bond formation protein B</fullName>
    </recommendedName>
    <alternativeName>
        <fullName evidence="14">Disulfide oxidoreductase</fullName>
    </alternativeName>
</protein>
<gene>
    <name evidence="14 16" type="primary">dsbB</name>
    <name evidence="16" type="ORF">K0504_04230</name>
</gene>
<feature type="transmembrane region" description="Helical" evidence="15">
    <location>
        <begin position="44"/>
        <end position="62"/>
    </location>
</feature>
<dbReference type="InterPro" id="IPR022920">
    <property type="entry name" value="Disulphide_bond_form_DsbB"/>
</dbReference>
<feature type="topological domain" description="Cytoplasmic" evidence="14">
    <location>
        <begin position="1"/>
        <end position="13"/>
    </location>
</feature>
<keyword evidence="17" id="KW-1185">Reference proteome</keyword>
<dbReference type="InterPro" id="IPR023380">
    <property type="entry name" value="DsbB-like_sf"/>
</dbReference>
<evidence type="ECO:0000256" key="10">
    <source>
        <dbReference type="ARBA" id="ARBA00023136"/>
    </source>
</evidence>
<keyword evidence="8 14" id="KW-1133">Transmembrane helix</keyword>
<evidence type="ECO:0000313" key="16">
    <source>
        <dbReference type="EMBL" id="MBW8190236.1"/>
    </source>
</evidence>
<dbReference type="Proteomes" id="UP001166251">
    <property type="component" value="Unassembled WGS sequence"/>
</dbReference>
<dbReference type="InterPro" id="IPR050183">
    <property type="entry name" value="DsbB"/>
</dbReference>
<evidence type="ECO:0000313" key="17">
    <source>
        <dbReference type="Proteomes" id="UP001166251"/>
    </source>
</evidence>
<keyword evidence="6 14" id="KW-0812">Transmembrane</keyword>
<feature type="disulfide bond" description="Redox-active" evidence="14">
    <location>
        <begin position="40"/>
        <end position="43"/>
    </location>
</feature>
<keyword evidence="3 14" id="KW-0813">Transport</keyword>
<feature type="transmembrane region" description="Helical" evidence="15">
    <location>
        <begin position="74"/>
        <end position="94"/>
    </location>
</feature>
<reference evidence="16" key="1">
    <citation type="submission" date="2021-07" db="EMBL/GenBank/DDBJ databases">
        <title>Neiella marina sp. nov., isolated from the intestinal content of sea cucumber Apostichopus japonicus.</title>
        <authorList>
            <person name="Bai X."/>
        </authorList>
    </citation>
    <scope>NUCLEOTIDE SEQUENCE</scope>
    <source>
        <strain evidence="16">126</strain>
    </source>
</reference>
<evidence type="ECO:0000256" key="8">
    <source>
        <dbReference type="ARBA" id="ARBA00022989"/>
    </source>
</evidence>
<evidence type="ECO:0000256" key="5">
    <source>
        <dbReference type="ARBA" id="ARBA00022519"/>
    </source>
</evidence>
<organism evidence="16 17">
    <name type="scientific">Neiella holothuriorum</name>
    <dbReference type="NCBI Taxonomy" id="2870530"/>
    <lineage>
        <taxon>Bacteria</taxon>
        <taxon>Pseudomonadati</taxon>
        <taxon>Pseudomonadota</taxon>
        <taxon>Gammaproteobacteria</taxon>
        <taxon>Alteromonadales</taxon>
        <taxon>Echinimonadaceae</taxon>
        <taxon>Neiella</taxon>
    </lineage>
</organism>
<dbReference type="SUPFAM" id="SSF158442">
    <property type="entry name" value="DsbB-like"/>
    <property type="match status" value="1"/>
</dbReference>
<dbReference type="Pfam" id="PF02600">
    <property type="entry name" value="DsbB"/>
    <property type="match status" value="1"/>
</dbReference>
<comment type="caution">
    <text evidence="14">Lacks conserved residue(s) required for the propagation of feature annotation.</text>
</comment>
<evidence type="ECO:0000256" key="1">
    <source>
        <dbReference type="ARBA" id="ARBA00004429"/>
    </source>
</evidence>
<dbReference type="InterPro" id="IPR003752">
    <property type="entry name" value="DiS_bond_form_DsbB/BdbC"/>
</dbReference>
<evidence type="ECO:0000256" key="15">
    <source>
        <dbReference type="SAM" id="Phobius"/>
    </source>
</evidence>
<keyword evidence="12 14" id="KW-0143">Chaperone</keyword>
<dbReference type="PANTHER" id="PTHR36570:SF2">
    <property type="entry name" value="DISULFIDE BOND FORMATION PROTEIN B"/>
    <property type="match status" value="1"/>
</dbReference>
<evidence type="ECO:0000256" key="2">
    <source>
        <dbReference type="ARBA" id="ARBA00008823"/>
    </source>
</evidence>
<dbReference type="HAMAP" id="MF_00286">
    <property type="entry name" value="DsbB"/>
    <property type="match status" value="1"/>
</dbReference>
<proteinExistence type="inferred from homology"/>
<accession>A0ABS7ED10</accession>
<comment type="similarity">
    <text evidence="2 14">Belongs to the DsbB family.</text>
</comment>
<evidence type="ECO:0000256" key="4">
    <source>
        <dbReference type="ARBA" id="ARBA00022475"/>
    </source>
</evidence>
<evidence type="ECO:0000256" key="11">
    <source>
        <dbReference type="ARBA" id="ARBA00023157"/>
    </source>
</evidence>
<sequence>MRALCQFAETRWSWLLLAISALVLDLVALYFQHVMLLEPCVKCIHERVAMFGLMFAGLIGLINPRSMVVRIAGYGLWIYSAIEGLRIALSHVALQAPTANPFINSCGMDPEFPSWAPLDYWLPEVFMPRGMCDEVQWEFLGYSMPQWLVVCFSVYIAIWTVVLMSRFWIARRP</sequence>